<feature type="compositionally biased region" description="Polar residues" evidence="5">
    <location>
        <begin position="460"/>
        <end position="469"/>
    </location>
</feature>
<feature type="domain" description="PDZ" evidence="7">
    <location>
        <begin position="326"/>
        <end position="413"/>
    </location>
</feature>
<dbReference type="EMBL" id="CAHIKZ030002911">
    <property type="protein sequence ID" value="CAE1293691.1"/>
    <property type="molecule type" value="Genomic_DNA"/>
</dbReference>
<feature type="region of interest" description="Disordered" evidence="5">
    <location>
        <begin position="1056"/>
        <end position="1201"/>
    </location>
</feature>
<gene>
    <name evidence="8" type="ORF">SPHA_49967</name>
</gene>
<dbReference type="GO" id="GO:0043296">
    <property type="term" value="C:apical junction complex"/>
    <property type="evidence" value="ECO:0007669"/>
    <property type="project" value="TreeGrafter"/>
</dbReference>
<proteinExistence type="inferred from homology"/>
<dbReference type="GO" id="GO:0051301">
    <property type="term" value="P:cell division"/>
    <property type="evidence" value="ECO:0007669"/>
    <property type="project" value="UniProtKB-KW"/>
</dbReference>
<feature type="compositionally biased region" description="Pro residues" evidence="5">
    <location>
        <begin position="1261"/>
        <end position="1273"/>
    </location>
</feature>
<comment type="similarity">
    <text evidence="1">Belongs to the PAR3 family.</text>
</comment>
<feature type="region of interest" description="Disordered" evidence="5">
    <location>
        <begin position="124"/>
        <end position="165"/>
    </location>
</feature>
<dbReference type="GO" id="GO:0045197">
    <property type="term" value="P:establishment or maintenance of epithelial cell apical/basal polarity"/>
    <property type="evidence" value="ECO:0007669"/>
    <property type="project" value="TreeGrafter"/>
</dbReference>
<feature type="region of interest" description="Disordered" evidence="5">
    <location>
        <begin position="1219"/>
        <end position="1239"/>
    </location>
</feature>
<organism evidence="8 9">
    <name type="scientific">Acanthosepion pharaonis</name>
    <name type="common">Pharaoh cuttlefish</name>
    <name type="synonym">Sepia pharaonis</name>
    <dbReference type="NCBI Taxonomy" id="158019"/>
    <lineage>
        <taxon>Eukaryota</taxon>
        <taxon>Metazoa</taxon>
        <taxon>Spiralia</taxon>
        <taxon>Lophotrochozoa</taxon>
        <taxon>Mollusca</taxon>
        <taxon>Cephalopoda</taxon>
        <taxon>Coleoidea</taxon>
        <taxon>Decapodiformes</taxon>
        <taxon>Sepiida</taxon>
        <taxon>Sepiina</taxon>
        <taxon>Sepiidae</taxon>
        <taxon>Acanthosepion</taxon>
    </lineage>
</organism>
<dbReference type="SMART" id="SM00228">
    <property type="entry name" value="PDZ"/>
    <property type="match status" value="3"/>
</dbReference>
<dbReference type="InterPro" id="IPR036034">
    <property type="entry name" value="PDZ_sf"/>
</dbReference>
<dbReference type="PANTHER" id="PTHR16484:SF17">
    <property type="entry name" value="BAZOOKA, ISOFORM B"/>
    <property type="match status" value="1"/>
</dbReference>
<dbReference type="CDD" id="cd23058">
    <property type="entry name" value="PDZ2_Par3-like"/>
    <property type="match status" value="1"/>
</dbReference>
<dbReference type="InterPro" id="IPR001478">
    <property type="entry name" value="PDZ"/>
</dbReference>
<dbReference type="Gene3D" id="2.30.42.10">
    <property type="match status" value="3"/>
</dbReference>
<feature type="compositionally biased region" description="Polar residues" evidence="5">
    <location>
        <begin position="484"/>
        <end position="506"/>
    </location>
</feature>
<comment type="caution">
    <text evidence="8">The sequence shown here is derived from an EMBL/GenBank/DDBJ whole genome shotgun (WGS) entry which is preliminary data.</text>
</comment>
<dbReference type="CDD" id="cd23059">
    <property type="entry name" value="PDZ3_Par3-like"/>
    <property type="match status" value="1"/>
</dbReference>
<dbReference type="Pfam" id="PF12053">
    <property type="entry name" value="Par3_HAL_N_term"/>
    <property type="match status" value="1"/>
</dbReference>
<keyword evidence="4" id="KW-0131">Cell cycle</keyword>
<protein>
    <submittedName>
        <fullName evidence="8">PARD3</fullName>
    </submittedName>
</protein>
<feature type="transmembrane region" description="Helical" evidence="6">
    <location>
        <begin position="7"/>
        <end position="29"/>
    </location>
</feature>
<name>A0A812DDP6_ACAPH</name>
<dbReference type="GO" id="GO:0005912">
    <property type="term" value="C:adherens junction"/>
    <property type="evidence" value="ECO:0007669"/>
    <property type="project" value="TreeGrafter"/>
</dbReference>
<feature type="compositionally biased region" description="Low complexity" evidence="5">
    <location>
        <begin position="1113"/>
        <end position="1124"/>
    </location>
</feature>
<keyword evidence="6" id="KW-1133">Transmembrane helix</keyword>
<evidence type="ECO:0000313" key="9">
    <source>
        <dbReference type="Proteomes" id="UP000597762"/>
    </source>
</evidence>
<dbReference type="GO" id="GO:0007155">
    <property type="term" value="P:cell adhesion"/>
    <property type="evidence" value="ECO:0007669"/>
    <property type="project" value="TreeGrafter"/>
</dbReference>
<keyword evidence="3" id="KW-0677">Repeat</keyword>
<evidence type="ECO:0000259" key="7">
    <source>
        <dbReference type="PROSITE" id="PS50106"/>
    </source>
</evidence>
<dbReference type="Proteomes" id="UP000597762">
    <property type="component" value="Unassembled WGS sequence"/>
</dbReference>
<feature type="compositionally biased region" description="Basic and acidic residues" evidence="5">
    <location>
        <begin position="652"/>
        <end position="661"/>
    </location>
</feature>
<dbReference type="GO" id="GO:0000226">
    <property type="term" value="P:microtubule cytoskeleton organization"/>
    <property type="evidence" value="ECO:0007669"/>
    <property type="project" value="TreeGrafter"/>
</dbReference>
<reference evidence="8" key="1">
    <citation type="submission" date="2021-01" db="EMBL/GenBank/DDBJ databases">
        <authorList>
            <person name="Li R."/>
            <person name="Bekaert M."/>
        </authorList>
    </citation>
    <scope>NUCLEOTIDE SEQUENCE</scope>
    <source>
        <strain evidence="8">Farmed</strain>
    </source>
</reference>
<keyword evidence="6" id="KW-0812">Transmembrane</keyword>
<feature type="region of interest" description="Disordered" evidence="5">
    <location>
        <begin position="228"/>
        <end position="257"/>
    </location>
</feature>
<evidence type="ECO:0000256" key="6">
    <source>
        <dbReference type="SAM" id="Phobius"/>
    </source>
</evidence>
<feature type="compositionally biased region" description="Pro residues" evidence="5">
    <location>
        <begin position="438"/>
        <end position="451"/>
    </location>
</feature>
<dbReference type="GO" id="GO:0016324">
    <property type="term" value="C:apical plasma membrane"/>
    <property type="evidence" value="ECO:0007669"/>
    <property type="project" value="TreeGrafter"/>
</dbReference>
<dbReference type="FunFam" id="2.30.42.10:FF:000011">
    <property type="entry name" value="partitioning defective 3 homolog isoform X1"/>
    <property type="match status" value="1"/>
</dbReference>
<keyword evidence="9" id="KW-1185">Reference proteome</keyword>
<dbReference type="GO" id="GO:0008104">
    <property type="term" value="P:intracellular protein localization"/>
    <property type="evidence" value="ECO:0007669"/>
    <property type="project" value="TreeGrafter"/>
</dbReference>
<evidence type="ECO:0000256" key="4">
    <source>
        <dbReference type="ARBA" id="ARBA00023306"/>
    </source>
</evidence>
<feature type="region of interest" description="Disordered" evidence="5">
    <location>
        <begin position="411"/>
        <end position="550"/>
    </location>
</feature>
<evidence type="ECO:0000256" key="5">
    <source>
        <dbReference type="SAM" id="MobiDB-lite"/>
    </source>
</evidence>
<dbReference type="InterPro" id="IPR052213">
    <property type="entry name" value="PAR3"/>
</dbReference>
<dbReference type="PROSITE" id="PS50106">
    <property type="entry name" value="PDZ"/>
    <property type="match status" value="3"/>
</dbReference>
<dbReference type="Pfam" id="PF00595">
    <property type="entry name" value="PDZ"/>
    <property type="match status" value="3"/>
</dbReference>
<dbReference type="GO" id="GO:0035091">
    <property type="term" value="F:phosphatidylinositol binding"/>
    <property type="evidence" value="ECO:0007669"/>
    <property type="project" value="TreeGrafter"/>
</dbReference>
<dbReference type="InterPro" id="IPR021922">
    <property type="entry name" value="Par3/HAL_N"/>
</dbReference>
<sequence length="1455" mass="161223">MATTRRLAFLPAQRAIYTFISSLPFWIFLTGNISTSKRSNHSPFVHLQLLEDVIVPCGDGDLLVKELIDKAIIRYKKAVGKSNDSWVTVQSLKTCSDGGILDPDDHLNDVVDDREQLTAIYEEQPANHLHNNGDGASASSVGTSSPDIFQSNNGPSGASNGDFKSSNLSDNDVIVTLDDVPSGPGLTVRRGSEPALVGLGEEETSSGLAVKPETPVVHKRWATFGNDTEFKTSTSKQENGDSDFLDPKKRLQPRWSSTGHNKLLAPKFFRDPCRQSLGNRPDMFKWFEAQERQEERFKDAQDGREEPVGGSIEKETNSNVAEKELEIIVTLKNDGEPLGIHVVPDYDEDDKETGLLLQRIEPGSKISRDGRLKTEDRIIEINGSNLMGISFDRAQEIFRKAMKTNEIQLKVLKSNPPPLPKMPPPLLPKPTARNRTSPPKPSPLTLPPTNPDEPKDQVDNSKNLNNQKNAYDDDDDISSSISSGKSESNAASDEKPSSGSSVTENSGMIDDNSVPPSPTKKVPPAVPTRHPTTALSTKDRNMFSASTNTRKIGKKLAIQLKKGSNGLGFSITSRDNPTGGSVPIYIKNILSKGAAVEDGKLRPGDRLLEVNGIEMSGKTQEEAVTILRNTKLGAIVNLLISRQSTDQPPPKPARDNLEKKSSSRPSSTSPAILVDHGEISPTPDASNQEYLTFDIALNETSSAGLGVSVKGNTNPSETGANRDLGIFVKAIINGGAASKDGRLNVNDQLIEINGDSLLGLTNHDAMETLRQAMRNIDTVNSHIRLVIARHQECTDSPLPSLNSVSISNHNSSCSDETESIENGQNDGNAIHNTSIGCQTASDSKSKNIGIQSLTVNPPEQETVLIEDDSYEQDDGYPPVFSGDDYSPNSPNLWNEETMLNHENSELNPLSPDFDPNLAFQREGFGRQSMSEKRRGHHDARYSDFYHLAKNNRDDRAGKQGLIRAGSMESLIGNKVNSGTKLHDDMSARGLHSDMSLRKRSSSMESLPTPDSAFENQAPPFWAAERVARGRMCNESFRAAVDRSYNAPHIIQNMETLEEENSDTGSGPGHGQLPPRVHRPVAHKDNSIPQDVQAQPPQPVTKATKKKERDNRKSGGLFKGIFKFGKSNKEDKAAANKDQTAEKENSGKQKNDKPLPEILEMDRNWKNPRADPERLPEHPKSPYLASRAPVPRQRPGYRDPYYTEPYVVSTTTRTDKIQQLREEHQRRHQERQGRYPLDEQEEMYERHLQEMERRKFSNQNQHPPPPPPPQPPYPEAEYAIVNKIHHPGGRPNPHERMNAHLNYQEKSHIPPYVPPTTHNQMEMNVFTLQIIQVNLIQSILPLTQQDPEKVGMAMVVEISHHVNNHVITGIIPIINHRTILKVAMNHGFTFGLGDTVPLLPGPIQYKWSLQLLQEICMIIIQMVDMTMQIPLMLLSPVVEGHQTLQLMFEFFSLDLS</sequence>
<evidence type="ECO:0000313" key="8">
    <source>
        <dbReference type="EMBL" id="CAE1293691.1"/>
    </source>
</evidence>
<feature type="region of interest" description="Disordered" evidence="5">
    <location>
        <begin position="641"/>
        <end position="685"/>
    </location>
</feature>
<dbReference type="GO" id="GO:0051660">
    <property type="term" value="P:establishment of centrosome localization"/>
    <property type="evidence" value="ECO:0007669"/>
    <property type="project" value="TreeGrafter"/>
</dbReference>
<evidence type="ECO:0000256" key="3">
    <source>
        <dbReference type="ARBA" id="ARBA00022737"/>
    </source>
</evidence>
<feature type="compositionally biased region" description="Polar residues" evidence="5">
    <location>
        <begin position="137"/>
        <end position="165"/>
    </location>
</feature>
<feature type="compositionally biased region" description="Basic and acidic residues" evidence="5">
    <location>
        <begin position="1126"/>
        <end position="1179"/>
    </location>
</feature>
<keyword evidence="2" id="KW-0132">Cell division</keyword>
<evidence type="ECO:0000256" key="1">
    <source>
        <dbReference type="ARBA" id="ARBA00005358"/>
    </source>
</evidence>
<dbReference type="GO" id="GO:0030010">
    <property type="term" value="P:establishment of cell polarity"/>
    <property type="evidence" value="ECO:0007669"/>
    <property type="project" value="TreeGrafter"/>
</dbReference>
<dbReference type="SUPFAM" id="SSF50156">
    <property type="entry name" value="PDZ domain-like"/>
    <property type="match status" value="3"/>
</dbReference>
<feature type="domain" description="PDZ" evidence="7">
    <location>
        <begin position="557"/>
        <end position="630"/>
    </location>
</feature>
<feature type="region of interest" description="Disordered" evidence="5">
    <location>
        <begin position="1253"/>
        <end position="1274"/>
    </location>
</feature>
<evidence type="ECO:0000256" key="2">
    <source>
        <dbReference type="ARBA" id="ARBA00022618"/>
    </source>
</evidence>
<keyword evidence="6" id="KW-0472">Membrane</keyword>
<dbReference type="GO" id="GO:0005938">
    <property type="term" value="C:cell cortex"/>
    <property type="evidence" value="ECO:0007669"/>
    <property type="project" value="TreeGrafter"/>
</dbReference>
<dbReference type="PANTHER" id="PTHR16484">
    <property type="entry name" value="PARTITIONING DEFECTIVE 3 RELATED"/>
    <property type="match status" value="1"/>
</dbReference>
<accession>A0A812DDP6</accession>
<feature type="domain" description="PDZ" evidence="7">
    <location>
        <begin position="694"/>
        <end position="776"/>
    </location>
</feature>
<feature type="compositionally biased region" description="Pro residues" evidence="5">
    <location>
        <begin position="415"/>
        <end position="428"/>
    </location>
</feature>
<dbReference type="OrthoDB" id="6264899at2759"/>
<dbReference type="Gene3D" id="3.10.20.90">
    <property type="entry name" value="Phosphatidylinositol 3-kinase Catalytic Subunit, Chain A, domain 1"/>
    <property type="match status" value="1"/>
</dbReference>